<reference evidence="4 6" key="3">
    <citation type="journal article" date="2018" name="Plant J.">
        <title>The Physcomitrella patens chromosome-scale assembly reveals moss genome structure and evolution.</title>
        <authorList>
            <person name="Lang D."/>
            <person name="Ullrich K.K."/>
            <person name="Murat F."/>
            <person name="Fuchs J."/>
            <person name="Jenkins J."/>
            <person name="Haas F.B."/>
            <person name="Piednoel M."/>
            <person name="Gundlach H."/>
            <person name="Van Bel M."/>
            <person name="Meyberg R."/>
            <person name="Vives C."/>
            <person name="Morata J."/>
            <person name="Symeonidi A."/>
            <person name="Hiss M."/>
            <person name="Muchero W."/>
            <person name="Kamisugi Y."/>
            <person name="Saleh O."/>
            <person name="Blanc G."/>
            <person name="Decker E.L."/>
            <person name="van Gessel N."/>
            <person name="Grimwood J."/>
            <person name="Hayes R.D."/>
            <person name="Graham S.W."/>
            <person name="Gunter L.E."/>
            <person name="McDaniel S.F."/>
            <person name="Hoernstein S.N.W."/>
            <person name="Larsson A."/>
            <person name="Li F.W."/>
            <person name="Perroud P.F."/>
            <person name="Phillips J."/>
            <person name="Ranjan P."/>
            <person name="Rokshar D.S."/>
            <person name="Rothfels C.J."/>
            <person name="Schneider L."/>
            <person name="Shu S."/>
            <person name="Stevenson D.W."/>
            <person name="Thummler F."/>
            <person name="Tillich M."/>
            <person name="Villarreal Aguilar J.C."/>
            <person name="Widiez T."/>
            <person name="Wong G.K."/>
            <person name="Wymore A."/>
            <person name="Zhang Y."/>
            <person name="Zimmer A.D."/>
            <person name="Quatrano R.S."/>
            <person name="Mayer K.F.X."/>
            <person name="Goodstein D."/>
            <person name="Casacuberta J.M."/>
            <person name="Vandepoele K."/>
            <person name="Reski R."/>
            <person name="Cuming A.C."/>
            <person name="Tuskan G.A."/>
            <person name="Maumus F."/>
            <person name="Salse J."/>
            <person name="Schmutz J."/>
            <person name="Rensing S.A."/>
        </authorList>
    </citation>
    <scope>NUCLEOTIDE SEQUENCE [LARGE SCALE GENOMIC DNA]</scope>
    <source>
        <strain evidence="5 6">cv. Gransden 2004</strain>
    </source>
</reference>
<dbReference type="GO" id="GO:0000226">
    <property type="term" value="P:microtubule cytoskeleton organization"/>
    <property type="evidence" value="ECO:0007669"/>
    <property type="project" value="InterPro"/>
</dbReference>
<dbReference type="EnsemblPlants" id="Pp3c8_4660V3.5">
    <property type="protein sequence ID" value="Pp3c8_4660V3.5"/>
    <property type="gene ID" value="Pp3c8_4660"/>
</dbReference>
<dbReference type="GO" id="GO:0051287">
    <property type="term" value="F:NAD binding"/>
    <property type="evidence" value="ECO:0007669"/>
    <property type="project" value="InterPro"/>
</dbReference>
<evidence type="ECO:0000256" key="1">
    <source>
        <dbReference type="SAM" id="MobiDB-lite"/>
    </source>
</evidence>
<feature type="compositionally biased region" description="Basic and acidic residues" evidence="1">
    <location>
        <begin position="381"/>
        <end position="395"/>
    </location>
</feature>
<sequence length="429" mass="46931">MGKVQRAAAERKRDRVKPVTAQVVNCEANSSVGHESPRLPLVVALNCLPDCSMESEALKGVVKIEHVNLAQIAEGKIEAAAAVLLHSLAYLPRAAQRRLQPWQLILTLSCVDKMVDSALANELGLQLLHVDSGRAEEIADTVMALLLGLLRHTHVLASHGYASVGWLGTMHSSCRGMRRSKGMVIGIVGATGSGRAVASRSLAFRMKVLYFDPDEGKEIQRKRAFPAGTYKVNSLKELLSSSDIVSLHCALTNDTVQLLNADSLQHIKRGAVVVNTSSSHLLDDCAMKEALINGTVASCALDGIEGPQWLEAWVREMPNVLILPRSADYSEEVWAEIRSKAISVLYSFFVDGVIPPNIAANDDDDDDDDDGDDKQIQGLTWHEEENKHNKSEKNKQSKRSATDSNQGTTNQKGSAQEFRSKQQQLYYQA</sequence>
<evidence type="ECO:0000313" key="6">
    <source>
        <dbReference type="Proteomes" id="UP000006727"/>
    </source>
</evidence>
<evidence type="ECO:0000313" key="5">
    <source>
        <dbReference type="EnsemblPlants" id="Pp3c8_4660V3.1"/>
    </source>
</evidence>
<dbReference type="SUPFAM" id="SSF51735">
    <property type="entry name" value="NAD(P)-binding Rossmann-fold domains"/>
    <property type="match status" value="1"/>
</dbReference>
<reference evidence="4 6" key="1">
    <citation type="journal article" date="2008" name="Science">
        <title>The Physcomitrella genome reveals evolutionary insights into the conquest of land by plants.</title>
        <authorList>
            <person name="Rensing S."/>
            <person name="Lang D."/>
            <person name="Zimmer A."/>
            <person name="Terry A."/>
            <person name="Salamov A."/>
            <person name="Shapiro H."/>
            <person name="Nishiyama T."/>
            <person name="Perroud P.-F."/>
            <person name="Lindquist E."/>
            <person name="Kamisugi Y."/>
            <person name="Tanahashi T."/>
            <person name="Sakakibara K."/>
            <person name="Fujita T."/>
            <person name="Oishi K."/>
            <person name="Shin-I T."/>
            <person name="Kuroki Y."/>
            <person name="Toyoda A."/>
            <person name="Suzuki Y."/>
            <person name="Hashimoto A."/>
            <person name="Yamaguchi K."/>
            <person name="Sugano A."/>
            <person name="Kohara Y."/>
            <person name="Fujiyama A."/>
            <person name="Anterola A."/>
            <person name="Aoki S."/>
            <person name="Ashton N."/>
            <person name="Barbazuk W.B."/>
            <person name="Barker E."/>
            <person name="Bennetzen J."/>
            <person name="Bezanilla M."/>
            <person name="Blankenship R."/>
            <person name="Cho S.H."/>
            <person name="Dutcher S."/>
            <person name="Estelle M."/>
            <person name="Fawcett J.A."/>
            <person name="Gundlach H."/>
            <person name="Hanada K."/>
            <person name="Heyl A."/>
            <person name="Hicks K.A."/>
            <person name="Hugh J."/>
            <person name="Lohr M."/>
            <person name="Mayer K."/>
            <person name="Melkozernov A."/>
            <person name="Murata T."/>
            <person name="Nelson D."/>
            <person name="Pils B."/>
            <person name="Prigge M."/>
            <person name="Reiss B."/>
            <person name="Renner T."/>
            <person name="Rombauts S."/>
            <person name="Rushton P."/>
            <person name="Sanderfoot A."/>
            <person name="Schween G."/>
            <person name="Shiu S.-H."/>
            <person name="Stueber K."/>
            <person name="Theodoulou F.L."/>
            <person name="Tu H."/>
            <person name="Van de Peer Y."/>
            <person name="Verrier P.J."/>
            <person name="Waters E."/>
            <person name="Wood A."/>
            <person name="Yang L."/>
            <person name="Cove D."/>
            <person name="Cuming A."/>
            <person name="Hasebe M."/>
            <person name="Lucas S."/>
            <person name="Mishler D.B."/>
            <person name="Reski R."/>
            <person name="Grigoriev I."/>
            <person name="Quatrano R.S."/>
            <person name="Boore J.L."/>
        </authorList>
    </citation>
    <scope>NUCLEOTIDE SEQUENCE [LARGE SCALE GENOMIC DNA]</scope>
    <source>
        <strain evidence="5 6">cv. Gransden 2004</strain>
    </source>
</reference>
<keyword evidence="6" id="KW-1185">Reference proteome</keyword>
<dbReference type="HOGENOM" id="CLU_643098_0_0_1"/>
<dbReference type="PANTHER" id="PTHR43254:SF3">
    <property type="entry name" value="C-TERMINAL BINDING PROTEIN AN"/>
    <property type="match status" value="1"/>
</dbReference>
<dbReference type="Pfam" id="PF02826">
    <property type="entry name" value="2-Hacid_dh_C"/>
    <property type="match status" value="1"/>
</dbReference>
<feature type="domain" description="D-isomer specific 2-hydroxyacid dehydrogenase NAD-binding" evidence="2">
    <location>
        <begin position="143"/>
        <end position="324"/>
    </location>
</feature>
<dbReference type="Proteomes" id="UP000006727">
    <property type="component" value="Chromosome 8"/>
</dbReference>
<reference evidence="5" key="4">
    <citation type="submission" date="2020-12" db="UniProtKB">
        <authorList>
            <consortium name="EnsemblPlants"/>
        </authorList>
    </citation>
    <scope>IDENTIFICATION</scope>
</reference>
<dbReference type="InterPro" id="IPR006140">
    <property type="entry name" value="D-isomer_DH_NAD-bd"/>
</dbReference>
<dbReference type="PaxDb" id="3218-PP1S35_361V6.1"/>
<organism evidence="3">
    <name type="scientific">Physcomitrium patens</name>
    <name type="common">Spreading-leaved earth moss</name>
    <name type="synonym">Physcomitrella patens</name>
    <dbReference type="NCBI Taxonomy" id="3218"/>
    <lineage>
        <taxon>Eukaryota</taxon>
        <taxon>Viridiplantae</taxon>
        <taxon>Streptophyta</taxon>
        <taxon>Embryophyta</taxon>
        <taxon>Bryophyta</taxon>
        <taxon>Bryophytina</taxon>
        <taxon>Bryopsida</taxon>
        <taxon>Funariidae</taxon>
        <taxon>Funariales</taxon>
        <taxon>Funariaceae</taxon>
        <taxon>Physcomitrium</taxon>
    </lineage>
</organism>
<dbReference type="EnsemblPlants" id="Pp3c8_4660V3.4">
    <property type="protein sequence ID" value="Pp3c8_4660V3.4"/>
    <property type="gene ID" value="Pp3c8_4660"/>
</dbReference>
<dbReference type="OMA" id="RRNTWLC"/>
<dbReference type="InterPro" id="IPR045015">
    <property type="entry name" value="AN-like"/>
</dbReference>
<dbReference type="Gramene" id="Pp3c8_4660V3.5">
    <property type="protein sequence ID" value="Pp3c8_4660V3.5"/>
    <property type="gene ID" value="Pp3c8_4660"/>
</dbReference>
<dbReference type="Gramene" id="Pp3c8_4660V3.2">
    <property type="protein sequence ID" value="Pp3c8_4660V3.2"/>
    <property type="gene ID" value="Pp3c8_4660"/>
</dbReference>
<gene>
    <name evidence="3" type="primary">an2-2</name>
    <name evidence="5" type="synonym">LOC112285307</name>
    <name evidence="4" type="ORF">PHYPA_011161</name>
</gene>
<evidence type="ECO:0000313" key="4">
    <source>
        <dbReference type="EMBL" id="PNR49265.1"/>
    </source>
</evidence>
<dbReference type="InterPro" id="IPR036291">
    <property type="entry name" value="NAD(P)-bd_dom_sf"/>
</dbReference>
<dbReference type="EMBL" id="AB462484">
    <property type="protein sequence ID" value="BAH24026.1"/>
    <property type="molecule type" value="mRNA"/>
</dbReference>
<feature type="compositionally biased region" description="Polar residues" evidence="1">
    <location>
        <begin position="402"/>
        <end position="414"/>
    </location>
</feature>
<dbReference type="EMBL" id="AB462485">
    <property type="protein sequence ID" value="BAH24027.1"/>
    <property type="molecule type" value="Genomic_DNA"/>
</dbReference>
<protein>
    <submittedName>
        <fullName evidence="3">Angustifolia2-2</fullName>
    </submittedName>
</protein>
<dbReference type="Gramene" id="Pp3c8_4660V3.1">
    <property type="protein sequence ID" value="Pp3c8_4660V3.1"/>
    <property type="gene ID" value="Pp3c8_4660"/>
</dbReference>
<proteinExistence type="evidence at transcript level"/>
<dbReference type="Gene3D" id="3.40.50.720">
    <property type="entry name" value="NAD(P)-binding Rossmann-like Domain"/>
    <property type="match status" value="2"/>
</dbReference>
<dbReference type="EnsemblPlants" id="Pp3c8_4660V3.1">
    <property type="protein sequence ID" value="Pp3c8_4660V3.1"/>
    <property type="gene ID" value="Pp3c8_4660"/>
</dbReference>
<dbReference type="EMBL" id="ABEU02000008">
    <property type="protein sequence ID" value="PNR49265.1"/>
    <property type="molecule type" value="Genomic_DNA"/>
</dbReference>
<accession>B9X0V7</accession>
<evidence type="ECO:0000313" key="3">
    <source>
        <dbReference type="EMBL" id="BAH24026.1"/>
    </source>
</evidence>
<dbReference type="EnsemblPlants" id="Pp3c8_4660V3.3">
    <property type="protein sequence ID" value="Pp3c8_4660V3.3"/>
    <property type="gene ID" value="Pp3c8_4660"/>
</dbReference>
<dbReference type="Gramene" id="Pp3c8_4660V3.3">
    <property type="protein sequence ID" value="Pp3c8_4660V3.3"/>
    <property type="gene ID" value="Pp3c8_4660"/>
</dbReference>
<dbReference type="Gramene" id="Pp3c8_4660V3.4">
    <property type="protein sequence ID" value="Pp3c8_4660V3.4"/>
    <property type="gene ID" value="Pp3c8_4660"/>
</dbReference>
<dbReference type="PANTHER" id="PTHR43254">
    <property type="entry name" value="C-TERMINAL BINDING PROTEIN AN-RELATED"/>
    <property type="match status" value="1"/>
</dbReference>
<name>B9X0V7_PHYPA</name>
<dbReference type="AlphaFoldDB" id="B9X0V7"/>
<evidence type="ECO:0000259" key="2">
    <source>
        <dbReference type="Pfam" id="PF02826"/>
    </source>
</evidence>
<dbReference type="STRING" id="3218.B9X0V7"/>
<dbReference type="EnsemblPlants" id="Pp3c8_4660V3.2">
    <property type="protein sequence ID" value="Pp3c8_4660V3.2"/>
    <property type="gene ID" value="Pp3c8_4660"/>
</dbReference>
<feature type="compositionally biased region" description="Acidic residues" evidence="1">
    <location>
        <begin position="361"/>
        <end position="372"/>
    </location>
</feature>
<feature type="region of interest" description="Disordered" evidence="1">
    <location>
        <begin position="359"/>
        <end position="429"/>
    </location>
</feature>
<dbReference type="OrthoDB" id="9991913at2759"/>
<reference evidence="3" key="2">
    <citation type="submission" date="2008-09" db="EMBL/GenBank/DDBJ databases">
        <title>Characterization of ANGUSTIFOLIA gene in the moss Physcomitrella patens.</title>
        <authorList>
            <person name="Okita T."/>
            <person name="Takechi K."/>
            <person name="Takio S."/>
            <person name="Tsukaya H."/>
            <person name="Tsuge T."/>
            <person name="Takano H."/>
        </authorList>
    </citation>
    <scope>NUCLEOTIDE SEQUENCE</scope>
</reference>